<evidence type="ECO:0008006" key="6">
    <source>
        <dbReference type="Google" id="ProtNLM"/>
    </source>
</evidence>
<dbReference type="InterPro" id="IPR050550">
    <property type="entry name" value="SEC23_SEC24_subfamily"/>
</dbReference>
<dbReference type="AlphaFoldDB" id="A0A1A6HCY5"/>
<evidence type="ECO:0000259" key="2">
    <source>
        <dbReference type="Pfam" id="PF04815"/>
    </source>
</evidence>
<proteinExistence type="predicted"/>
<dbReference type="GO" id="GO:0008270">
    <property type="term" value="F:zinc ion binding"/>
    <property type="evidence" value="ECO:0007669"/>
    <property type="project" value="TreeGrafter"/>
</dbReference>
<dbReference type="Proteomes" id="UP000092124">
    <property type="component" value="Unassembled WGS sequence"/>
</dbReference>
<protein>
    <recommendedName>
        <fullName evidence="6">Protein transport protein Sec24B</fullName>
    </recommendedName>
</protein>
<dbReference type="Gene3D" id="1.20.120.730">
    <property type="entry name" value="Sec23/Sec24 helical domain"/>
    <property type="match status" value="1"/>
</dbReference>
<feature type="domain" description="Sec23/Sec24 beta-sandwich" evidence="3">
    <location>
        <begin position="40"/>
        <end position="124"/>
    </location>
</feature>
<evidence type="ECO:0000313" key="5">
    <source>
        <dbReference type="Proteomes" id="UP000092124"/>
    </source>
</evidence>
<dbReference type="InterPro" id="IPR006900">
    <property type="entry name" value="Sec23/24_helical_dom"/>
</dbReference>
<comment type="subcellular location">
    <subcellularLocation>
        <location evidence="1">Endomembrane system</location>
        <topology evidence="1">Peripheral membrane protein</topology>
        <orientation evidence="1">Cytoplasmic side</orientation>
    </subcellularLocation>
</comment>
<dbReference type="InterPro" id="IPR036175">
    <property type="entry name" value="Sec23/24_helical_dom_sf"/>
</dbReference>
<dbReference type="GO" id="GO:0030127">
    <property type="term" value="C:COPII vesicle coat"/>
    <property type="evidence" value="ECO:0007669"/>
    <property type="project" value="InterPro"/>
</dbReference>
<dbReference type="Pfam" id="PF08033">
    <property type="entry name" value="Sec23_BS"/>
    <property type="match status" value="1"/>
</dbReference>
<dbReference type="STRING" id="56216.A0A1A6HCY5"/>
<gene>
    <name evidence="4" type="ORF">A6R68_17410</name>
</gene>
<dbReference type="EMBL" id="LZPO01034991">
    <property type="protein sequence ID" value="OBS76136.1"/>
    <property type="molecule type" value="Genomic_DNA"/>
</dbReference>
<evidence type="ECO:0000313" key="4">
    <source>
        <dbReference type="EMBL" id="OBS76136.1"/>
    </source>
</evidence>
<dbReference type="GO" id="GO:0090110">
    <property type="term" value="P:COPII-coated vesicle cargo loading"/>
    <property type="evidence" value="ECO:0007669"/>
    <property type="project" value="TreeGrafter"/>
</dbReference>
<sequence>MSKYSAGCIFYYPSFHSTHNPSQAEKLQKDLKRYLTRKIGFEAVMRIRCTKGLSMHTFHGNFFVRSTDLLSLANINPDAGFAVQLSIEESLTDTSLVCFQTALLYTSSKGERRIRVHTLCLPVVSSLADVYAGVDVQAAICLLANMAVDRSVSSSLSDARDALVNAVVDPLSAYSSAVSSVPRSTLTAPSSLKLLPLYVLALLKQGAIHVNDRVVPQPSIQKLSAEKLTREGAFLMDCGSTHLPELDTLSSERTRSFITWLRDSRPLSPVLHLVKDESPAKTDFFQHLVEDRTEAALSYYEFLLHIQQQICK</sequence>
<keyword evidence="5" id="KW-1185">Reference proteome</keyword>
<evidence type="ECO:0000256" key="1">
    <source>
        <dbReference type="ARBA" id="ARBA00029433"/>
    </source>
</evidence>
<reference evidence="4 5" key="1">
    <citation type="submission" date="2016-06" db="EMBL/GenBank/DDBJ databases">
        <title>The Draft Genome Sequence and Annotation of the Desert Woodrat Neotoma lepida.</title>
        <authorList>
            <person name="Campbell M."/>
            <person name="Oakeson K.F."/>
            <person name="Yandell M."/>
            <person name="Halpert J.R."/>
            <person name="Dearing D."/>
        </authorList>
    </citation>
    <scope>NUCLEOTIDE SEQUENCE [LARGE SCALE GENOMIC DNA]</scope>
    <source>
        <strain evidence="4">417</strain>
        <tissue evidence="4">Liver</tissue>
    </source>
</reference>
<dbReference type="PANTHER" id="PTHR13803:SF42">
    <property type="entry name" value="PROTEIN TRANSPORT PROTEIN SEC24B"/>
    <property type="match status" value="1"/>
</dbReference>
<accession>A0A1A6HCY5</accession>
<comment type="caution">
    <text evidence="4">The sequence shown here is derived from an EMBL/GenBank/DDBJ whole genome shotgun (WGS) entry which is preliminary data.</text>
</comment>
<organism evidence="4 5">
    <name type="scientific">Neotoma lepida</name>
    <name type="common">Desert woodrat</name>
    <dbReference type="NCBI Taxonomy" id="56216"/>
    <lineage>
        <taxon>Eukaryota</taxon>
        <taxon>Metazoa</taxon>
        <taxon>Chordata</taxon>
        <taxon>Craniata</taxon>
        <taxon>Vertebrata</taxon>
        <taxon>Euteleostomi</taxon>
        <taxon>Mammalia</taxon>
        <taxon>Eutheria</taxon>
        <taxon>Euarchontoglires</taxon>
        <taxon>Glires</taxon>
        <taxon>Rodentia</taxon>
        <taxon>Myomorpha</taxon>
        <taxon>Muroidea</taxon>
        <taxon>Cricetidae</taxon>
        <taxon>Neotominae</taxon>
        <taxon>Neotoma</taxon>
    </lineage>
</organism>
<dbReference type="Gene3D" id="2.60.40.1670">
    <property type="entry name" value="beta-sandwich domain of Sec23/24"/>
    <property type="match status" value="1"/>
</dbReference>
<dbReference type="SUPFAM" id="SSF81811">
    <property type="entry name" value="Helical domain of Sec23/24"/>
    <property type="match status" value="1"/>
</dbReference>
<dbReference type="GO" id="GO:0070971">
    <property type="term" value="C:endoplasmic reticulum exit site"/>
    <property type="evidence" value="ECO:0007669"/>
    <property type="project" value="TreeGrafter"/>
</dbReference>
<name>A0A1A6HCY5_NEOLE</name>
<dbReference type="GO" id="GO:0000149">
    <property type="term" value="F:SNARE binding"/>
    <property type="evidence" value="ECO:0007669"/>
    <property type="project" value="TreeGrafter"/>
</dbReference>
<evidence type="ECO:0000259" key="3">
    <source>
        <dbReference type="Pfam" id="PF08033"/>
    </source>
</evidence>
<dbReference type="Pfam" id="PF04815">
    <property type="entry name" value="Sec23_helical"/>
    <property type="match status" value="1"/>
</dbReference>
<dbReference type="GO" id="GO:0006886">
    <property type="term" value="P:intracellular protein transport"/>
    <property type="evidence" value="ECO:0007669"/>
    <property type="project" value="InterPro"/>
</dbReference>
<dbReference type="InterPro" id="IPR012990">
    <property type="entry name" value="Beta-sandwich_Sec23_24"/>
</dbReference>
<dbReference type="PANTHER" id="PTHR13803">
    <property type="entry name" value="SEC24-RELATED PROTEIN"/>
    <property type="match status" value="1"/>
</dbReference>
<feature type="domain" description="Sec23/Sec24 helical" evidence="2">
    <location>
        <begin position="135"/>
        <end position="209"/>
    </location>
</feature>
<dbReference type="SUPFAM" id="SSF82754">
    <property type="entry name" value="C-terminal, gelsolin-like domain of Sec23/24"/>
    <property type="match status" value="1"/>
</dbReference>
<dbReference type="OrthoDB" id="49016at2759"/>
<dbReference type="SUPFAM" id="SSF81995">
    <property type="entry name" value="beta-sandwich domain of Sec23/24"/>
    <property type="match status" value="1"/>
</dbReference>
<dbReference type="InterPro" id="IPR036180">
    <property type="entry name" value="Gelsolin-like_dom_sf"/>
</dbReference>